<reference evidence="2 3" key="1">
    <citation type="journal article" date="2015" name="Nat. Commun.">
        <title>Genomic and transcriptomic evidence for scavenging of diverse organic compounds by widespread deep-sea archaea.</title>
        <authorList>
            <person name="Li M."/>
            <person name="Baker B.J."/>
            <person name="Anantharaman K."/>
            <person name="Jain S."/>
            <person name="Breier J.A."/>
            <person name="Dick G.J."/>
        </authorList>
    </citation>
    <scope>NUCLEOTIDE SEQUENCE [LARGE SCALE GENOMIC DNA]</scope>
    <source>
        <strain evidence="2">Cayman_51_deep</strain>
    </source>
</reference>
<proteinExistence type="predicted"/>
<organism evidence="2 3">
    <name type="scientific">Candidatus Thalassarchaeum betae</name>
    <dbReference type="NCBI Taxonomy" id="2599289"/>
    <lineage>
        <taxon>Archaea</taxon>
        <taxon>Methanobacteriati</taxon>
        <taxon>Thermoplasmatota</taxon>
        <taxon>Candidatus Poseidoniia</taxon>
        <taxon>Candidatus Poseidoniales</taxon>
        <taxon>Candidatus Thalassarchaeaceae</taxon>
        <taxon>Candidatus Thalassarchaeum</taxon>
    </lineage>
</organism>
<sequence>MHKSVQRIRYPPFEYSHMNAGGVPLVEVVMESDNPPPPSFRIGMDEDWMVEWRRCKDDDPEWPVIQSDVSTDPFPFLMSTRNGWYIEPDPLHSLARRLIPPTASILILTLLIHTMEPGLVNIGVLSEAIAGSYRIGPLDYPKLLVVALPIFLLPIVSRMVANLRDIRRQNAYIASPLDSPEISLANEGNGIKIVRLVMPLEVMARRARIQVGIAVPERSKVLEALSRDEGGQPAPGMSTQLPERRITTGEELGTGVGEATPMPIAHPRVLLLEPMRVREAGEWVDFKGGETSYYLKGPEDLWPGSIYSAVIAVHWELVIEAIRDDGTKMKWVRPLKMPPREGLEHIPTLPVRSGRTELST</sequence>
<accession>A0A2V3HSV7</accession>
<keyword evidence="1" id="KW-1133">Transmembrane helix</keyword>
<protein>
    <submittedName>
        <fullName evidence="2">Uncharacterized protein</fullName>
    </submittedName>
</protein>
<feature type="transmembrane region" description="Helical" evidence="1">
    <location>
        <begin position="143"/>
        <end position="161"/>
    </location>
</feature>
<dbReference type="EMBL" id="PSPG01000004">
    <property type="protein sequence ID" value="PXF21986.1"/>
    <property type="molecule type" value="Genomic_DNA"/>
</dbReference>
<dbReference type="AlphaFoldDB" id="A0A2V3HSV7"/>
<name>A0A2V3HSV7_9ARCH</name>
<comment type="caution">
    <text evidence="2">The sequence shown here is derived from an EMBL/GenBank/DDBJ whole genome shotgun (WGS) entry which is preliminary data.</text>
</comment>
<evidence type="ECO:0000313" key="2">
    <source>
        <dbReference type="EMBL" id="PXF21986.1"/>
    </source>
</evidence>
<feature type="transmembrane region" description="Helical" evidence="1">
    <location>
        <begin position="98"/>
        <end position="115"/>
    </location>
</feature>
<gene>
    <name evidence="2" type="ORF">CXX69_02455</name>
</gene>
<keyword evidence="1" id="KW-0472">Membrane</keyword>
<keyword evidence="1" id="KW-0812">Transmembrane</keyword>
<dbReference type="Proteomes" id="UP000248161">
    <property type="component" value="Unassembled WGS sequence"/>
</dbReference>
<evidence type="ECO:0000256" key="1">
    <source>
        <dbReference type="SAM" id="Phobius"/>
    </source>
</evidence>
<evidence type="ECO:0000313" key="3">
    <source>
        <dbReference type="Proteomes" id="UP000248161"/>
    </source>
</evidence>